<protein>
    <submittedName>
        <fullName evidence="6">Dihydrolipoyllysine-residue acetyltransferase component of pyruvate dehydrogenase complex</fullName>
        <ecNumber evidence="6">2.3.1.12</ecNumber>
    </submittedName>
</protein>
<dbReference type="NCBIfam" id="NF011416">
    <property type="entry name" value="PRK14843.1"/>
    <property type="match status" value="1"/>
</dbReference>
<comment type="cofactor">
    <cofactor evidence="1">
        <name>(R)-lipoate</name>
        <dbReference type="ChEBI" id="CHEBI:83088"/>
    </cofactor>
</comment>
<dbReference type="AlphaFoldDB" id="A0A1G4G708"/>
<dbReference type="RefSeq" id="WP_071136826.1">
    <property type="nucleotide sequence ID" value="NZ_JAQVII010000050.1"/>
</dbReference>
<feature type="domain" description="Peripheral subunit-binding (PSBD)" evidence="5">
    <location>
        <begin position="8"/>
        <end position="45"/>
    </location>
</feature>
<evidence type="ECO:0000313" key="6">
    <source>
        <dbReference type="EMBL" id="SCM57750.1"/>
    </source>
</evidence>
<keyword evidence="3 6" id="KW-0808">Transferase</keyword>
<dbReference type="InterPro" id="IPR001078">
    <property type="entry name" value="2-oxoacid_DH_actylTfrase"/>
</dbReference>
<keyword evidence="7" id="KW-1185">Reference proteome</keyword>
<reference evidence="6 7" key="1">
    <citation type="submission" date="2016-08" db="EMBL/GenBank/DDBJ databases">
        <authorList>
            <person name="Seilhamer J.J."/>
        </authorList>
    </citation>
    <scope>NUCLEOTIDE SEQUENCE [LARGE SCALE GENOMIC DNA]</scope>
    <source>
        <strain evidence="6">ING2-E5A</strain>
    </source>
</reference>
<accession>A0A1G4G708</accession>
<dbReference type="Pfam" id="PF00198">
    <property type="entry name" value="2-oxoacid_dh"/>
    <property type="match status" value="1"/>
</dbReference>
<sequence length="369" mass="40977">MEERQLVRATPAARLLARRMNVLLTNVTGTGYKGRIHKEDVAGWNFQGKTHVSPLARRIAEEHNIDLKGVRGTGHNGKIMKDDVLLLISDPVLKARLTRDSFAEATAAPKIQTGISKQLQIVQTEPKPGQPARVEEATASETVPLTMMRKVIAKRMSESYFSIPSFIQTWEIDMTELLDLRKRLLEPIKEKTGKKLTVTDLISFAVVKTLMKHKYINASLNSEVTEITFHNYVNLGMAVGMDEGLLVPVVKNADKMSLSELVVSLKDLTERTLNKKLLPDEQTGSTFTISNLGMYGVEHFTAIINQPNAAILSVSSTKETLVVRNGEAVIRPIMKVSLTSDHRIIDGLTAAKFMTDLKQLLENPLSLLI</sequence>
<dbReference type="STRING" id="1642646.ING2E5A_1491"/>
<evidence type="ECO:0000256" key="3">
    <source>
        <dbReference type="ARBA" id="ARBA00022679"/>
    </source>
</evidence>
<dbReference type="Gene3D" id="4.10.320.10">
    <property type="entry name" value="E3-binding domain"/>
    <property type="match status" value="2"/>
</dbReference>
<dbReference type="InterPro" id="IPR004167">
    <property type="entry name" value="PSBD"/>
</dbReference>
<dbReference type="SUPFAM" id="SSF52777">
    <property type="entry name" value="CoA-dependent acyltransferases"/>
    <property type="match status" value="1"/>
</dbReference>
<feature type="domain" description="Peripheral subunit-binding (PSBD)" evidence="5">
    <location>
        <begin position="51"/>
        <end position="88"/>
    </location>
</feature>
<dbReference type="KEGG" id="pmuc:ING2E5A_1491"/>
<dbReference type="PANTHER" id="PTHR43178:SF5">
    <property type="entry name" value="LIPOAMIDE ACYLTRANSFERASE COMPONENT OF BRANCHED-CHAIN ALPHA-KETO ACID DEHYDROGENASE COMPLEX, MITOCHONDRIAL"/>
    <property type="match status" value="1"/>
</dbReference>
<name>A0A1G4G708_9BACT</name>
<evidence type="ECO:0000256" key="1">
    <source>
        <dbReference type="ARBA" id="ARBA00001938"/>
    </source>
</evidence>
<keyword evidence="6" id="KW-0670">Pyruvate</keyword>
<dbReference type="Pfam" id="PF02817">
    <property type="entry name" value="E3_binding"/>
    <property type="match status" value="2"/>
</dbReference>
<gene>
    <name evidence="6" type="primary">pdhC3</name>
    <name evidence="6" type="ORF">ING2E5A_1491</name>
</gene>
<evidence type="ECO:0000313" key="7">
    <source>
        <dbReference type="Proteomes" id="UP000178485"/>
    </source>
</evidence>
<dbReference type="PANTHER" id="PTHR43178">
    <property type="entry name" value="DIHYDROLIPOAMIDE ACETYLTRANSFERASE COMPONENT OF PYRUVATE DEHYDROGENASE COMPLEX"/>
    <property type="match status" value="1"/>
</dbReference>
<dbReference type="Gene3D" id="3.30.559.10">
    <property type="entry name" value="Chloramphenicol acetyltransferase-like domain"/>
    <property type="match status" value="1"/>
</dbReference>
<keyword evidence="4 6" id="KW-0012">Acyltransferase</keyword>
<dbReference type="GO" id="GO:0004742">
    <property type="term" value="F:dihydrolipoyllysine-residue acetyltransferase activity"/>
    <property type="evidence" value="ECO:0007669"/>
    <property type="project" value="UniProtKB-EC"/>
</dbReference>
<proteinExistence type="inferred from homology"/>
<dbReference type="SUPFAM" id="SSF47005">
    <property type="entry name" value="Peripheral subunit-binding domain of 2-oxo acid dehydrogenase complex"/>
    <property type="match status" value="2"/>
</dbReference>
<organism evidence="6 7">
    <name type="scientific">Petrimonas mucosa</name>
    <dbReference type="NCBI Taxonomy" id="1642646"/>
    <lineage>
        <taxon>Bacteria</taxon>
        <taxon>Pseudomonadati</taxon>
        <taxon>Bacteroidota</taxon>
        <taxon>Bacteroidia</taxon>
        <taxon>Bacteroidales</taxon>
        <taxon>Dysgonomonadaceae</taxon>
        <taxon>Petrimonas</taxon>
    </lineage>
</organism>
<dbReference type="InterPro" id="IPR023213">
    <property type="entry name" value="CAT-like_dom_sf"/>
</dbReference>
<evidence type="ECO:0000256" key="2">
    <source>
        <dbReference type="ARBA" id="ARBA00007317"/>
    </source>
</evidence>
<evidence type="ECO:0000256" key="4">
    <source>
        <dbReference type="ARBA" id="ARBA00023315"/>
    </source>
</evidence>
<dbReference type="EC" id="2.3.1.12" evidence="6"/>
<dbReference type="EMBL" id="LT608328">
    <property type="protein sequence ID" value="SCM57750.1"/>
    <property type="molecule type" value="Genomic_DNA"/>
</dbReference>
<dbReference type="GO" id="GO:0005737">
    <property type="term" value="C:cytoplasm"/>
    <property type="evidence" value="ECO:0007669"/>
    <property type="project" value="TreeGrafter"/>
</dbReference>
<dbReference type="GO" id="GO:0031405">
    <property type="term" value="F:lipoic acid binding"/>
    <property type="evidence" value="ECO:0007669"/>
    <property type="project" value="TreeGrafter"/>
</dbReference>
<dbReference type="PROSITE" id="PS51826">
    <property type="entry name" value="PSBD"/>
    <property type="match status" value="2"/>
</dbReference>
<comment type="similarity">
    <text evidence="2">Belongs to the 2-oxoacid dehydrogenase family.</text>
</comment>
<dbReference type="InterPro" id="IPR050743">
    <property type="entry name" value="2-oxoacid_DH_E2_comp"/>
</dbReference>
<dbReference type="Proteomes" id="UP000178485">
    <property type="component" value="Chromosome i"/>
</dbReference>
<evidence type="ECO:0000259" key="5">
    <source>
        <dbReference type="PROSITE" id="PS51826"/>
    </source>
</evidence>
<dbReference type="InterPro" id="IPR036625">
    <property type="entry name" value="E3-bd_dom_sf"/>
</dbReference>